<dbReference type="AlphaFoldDB" id="A0A1J4U570"/>
<accession>A0A1J4U570</accession>
<evidence type="ECO:0000256" key="8">
    <source>
        <dbReference type="ARBA" id="ARBA00022741"/>
    </source>
</evidence>
<dbReference type="PANTHER" id="PTHR42833:SF4">
    <property type="entry name" value="URIDYLATE KINASE PUMPKIN, CHLOROPLASTIC"/>
    <property type="match status" value="1"/>
</dbReference>
<evidence type="ECO:0000256" key="4">
    <source>
        <dbReference type="ARBA" id="ARBA00012899"/>
    </source>
</evidence>
<dbReference type="InterPro" id="IPR036393">
    <property type="entry name" value="AceGlu_kinase-like_sf"/>
</dbReference>
<evidence type="ECO:0000313" key="16">
    <source>
        <dbReference type="Proteomes" id="UP000182465"/>
    </source>
</evidence>
<keyword evidence="7" id="KW-0808">Transferase</keyword>
<feature type="domain" description="Aspartate/glutamate/uridylate kinase" evidence="14">
    <location>
        <begin position="3"/>
        <end position="211"/>
    </location>
</feature>
<evidence type="ECO:0000256" key="13">
    <source>
        <dbReference type="ARBA" id="ARBA00047767"/>
    </source>
</evidence>
<dbReference type="EC" id="2.7.4.22" evidence="4"/>
<dbReference type="Pfam" id="PF00696">
    <property type="entry name" value="AA_kinase"/>
    <property type="match status" value="1"/>
</dbReference>
<protein>
    <recommendedName>
        <fullName evidence="5">Uridylate kinase</fullName>
        <ecNumber evidence="4">2.7.4.22</ecNumber>
    </recommendedName>
    <alternativeName>
        <fullName evidence="12">Uridine monophosphate kinase</fullName>
    </alternativeName>
</protein>
<evidence type="ECO:0000313" key="15">
    <source>
        <dbReference type="EMBL" id="OIO17726.1"/>
    </source>
</evidence>
<dbReference type="UniPathway" id="UPA00159">
    <property type="reaction ID" value="UER00275"/>
</dbReference>
<comment type="caution">
    <text evidence="15">The sequence shown here is derived from an EMBL/GenBank/DDBJ whole genome shotgun (WGS) entry which is preliminary data.</text>
</comment>
<organism evidence="15 16">
    <name type="scientific">Candidatus Kuenenbacteria bacterium CG1_02_38_13</name>
    <dbReference type="NCBI Taxonomy" id="1805235"/>
    <lineage>
        <taxon>Bacteria</taxon>
        <taxon>Candidatus Kueneniibacteriota</taxon>
    </lineage>
</organism>
<evidence type="ECO:0000256" key="12">
    <source>
        <dbReference type="ARBA" id="ARBA00032092"/>
    </source>
</evidence>
<dbReference type="SUPFAM" id="SSF53633">
    <property type="entry name" value="Carbamate kinase-like"/>
    <property type="match status" value="1"/>
</dbReference>
<evidence type="ECO:0000256" key="3">
    <source>
        <dbReference type="ARBA" id="ARBA00007614"/>
    </source>
</evidence>
<keyword evidence="8" id="KW-0547">Nucleotide-binding</keyword>
<proteinExistence type="inferred from homology"/>
<evidence type="ECO:0000256" key="1">
    <source>
        <dbReference type="ARBA" id="ARBA00004496"/>
    </source>
</evidence>
<dbReference type="GO" id="GO:0044210">
    <property type="term" value="P:'de novo' CTP biosynthetic process"/>
    <property type="evidence" value="ECO:0007669"/>
    <property type="project" value="UniProtKB-UniPathway"/>
</dbReference>
<sequence>MNKKILIKISGELFKSDREALDSEKVLAVAEEIKKAKRDDYDIGIVFGAGNIYRGRNVKEQGLDMSLAHYTGMMATIVNALAFRNALSSLQINCRIVSKIGFPDVFGSSNPLDIQKYFQLGEVLIFAGGTGNPYVTTDTCAVVRALEMRADFILKGTGVRGVYDADPRKNPVAVKFKEMDYATFLSMKESTIFDKTAIVMAYENRLPIYIFKWDKGSLRKAIKLKAGGTLIK</sequence>
<dbReference type="GO" id="GO:0006225">
    <property type="term" value="P:UDP biosynthetic process"/>
    <property type="evidence" value="ECO:0007669"/>
    <property type="project" value="TreeGrafter"/>
</dbReference>
<evidence type="ECO:0000256" key="7">
    <source>
        <dbReference type="ARBA" id="ARBA00022679"/>
    </source>
</evidence>
<evidence type="ECO:0000256" key="10">
    <source>
        <dbReference type="ARBA" id="ARBA00022840"/>
    </source>
</evidence>
<evidence type="ECO:0000256" key="2">
    <source>
        <dbReference type="ARBA" id="ARBA00004791"/>
    </source>
</evidence>
<evidence type="ECO:0000256" key="5">
    <source>
        <dbReference type="ARBA" id="ARBA00016403"/>
    </source>
</evidence>
<dbReference type="GO" id="GO:0033862">
    <property type="term" value="F:UMP kinase activity"/>
    <property type="evidence" value="ECO:0007669"/>
    <property type="project" value="UniProtKB-EC"/>
</dbReference>
<dbReference type="PANTHER" id="PTHR42833">
    <property type="entry name" value="URIDYLATE KINASE"/>
    <property type="match status" value="1"/>
</dbReference>
<dbReference type="PIRSF" id="PIRSF005650">
    <property type="entry name" value="Uridylate_kin"/>
    <property type="match status" value="1"/>
</dbReference>
<gene>
    <name evidence="15" type="ORF">AUJ29_00900</name>
</gene>
<dbReference type="InterPro" id="IPR011817">
    <property type="entry name" value="Uridylate_kinase"/>
</dbReference>
<dbReference type="GO" id="GO:0005524">
    <property type="term" value="F:ATP binding"/>
    <property type="evidence" value="ECO:0007669"/>
    <property type="project" value="UniProtKB-KW"/>
</dbReference>
<keyword evidence="11" id="KW-0665">Pyrimidine biosynthesis</keyword>
<keyword evidence="6" id="KW-0963">Cytoplasm</keyword>
<dbReference type="Proteomes" id="UP000182465">
    <property type="component" value="Unassembled WGS sequence"/>
</dbReference>
<comment type="catalytic activity">
    <reaction evidence="13">
        <text>UMP + ATP = UDP + ADP</text>
        <dbReference type="Rhea" id="RHEA:24400"/>
        <dbReference type="ChEBI" id="CHEBI:30616"/>
        <dbReference type="ChEBI" id="CHEBI:57865"/>
        <dbReference type="ChEBI" id="CHEBI:58223"/>
        <dbReference type="ChEBI" id="CHEBI:456216"/>
        <dbReference type="EC" id="2.7.4.22"/>
    </reaction>
</comment>
<dbReference type="InterPro" id="IPR001048">
    <property type="entry name" value="Asp/Glu/Uridylate_kinase"/>
</dbReference>
<dbReference type="EMBL" id="MNVB01000023">
    <property type="protein sequence ID" value="OIO17726.1"/>
    <property type="molecule type" value="Genomic_DNA"/>
</dbReference>
<evidence type="ECO:0000256" key="6">
    <source>
        <dbReference type="ARBA" id="ARBA00022490"/>
    </source>
</evidence>
<dbReference type="Gene3D" id="3.40.1160.10">
    <property type="entry name" value="Acetylglutamate kinase-like"/>
    <property type="match status" value="1"/>
</dbReference>
<reference evidence="15 16" key="1">
    <citation type="journal article" date="2016" name="Environ. Microbiol.">
        <title>Genomic resolution of a cold subsurface aquifer community provides metabolic insights for novel microbes adapted to high CO concentrations.</title>
        <authorList>
            <person name="Probst A.J."/>
            <person name="Castelle C.J."/>
            <person name="Singh A."/>
            <person name="Brown C.T."/>
            <person name="Anantharaman K."/>
            <person name="Sharon I."/>
            <person name="Hug L.A."/>
            <person name="Burstein D."/>
            <person name="Emerson J.B."/>
            <person name="Thomas B.C."/>
            <person name="Banfield J.F."/>
        </authorList>
    </citation>
    <scope>NUCLEOTIDE SEQUENCE [LARGE SCALE GENOMIC DNA]</scope>
    <source>
        <strain evidence="15">CG1_02_38_13</strain>
    </source>
</reference>
<comment type="subcellular location">
    <subcellularLocation>
        <location evidence="1">Cytoplasm</location>
    </subcellularLocation>
</comment>
<comment type="similarity">
    <text evidence="3">Belongs to the UMP kinase family.</text>
</comment>
<dbReference type="GO" id="GO:0005737">
    <property type="term" value="C:cytoplasm"/>
    <property type="evidence" value="ECO:0007669"/>
    <property type="project" value="UniProtKB-SubCell"/>
</dbReference>
<comment type="pathway">
    <text evidence="2">Pyrimidine metabolism; CTP biosynthesis via de novo pathway; UDP from UMP (UMPK route): step 1/1.</text>
</comment>
<evidence type="ECO:0000256" key="11">
    <source>
        <dbReference type="ARBA" id="ARBA00022975"/>
    </source>
</evidence>
<keyword evidence="9" id="KW-0418">Kinase</keyword>
<evidence type="ECO:0000256" key="9">
    <source>
        <dbReference type="ARBA" id="ARBA00022777"/>
    </source>
</evidence>
<name>A0A1J4U570_9BACT</name>
<evidence type="ECO:0000259" key="14">
    <source>
        <dbReference type="Pfam" id="PF00696"/>
    </source>
</evidence>
<keyword evidence="10" id="KW-0067">ATP-binding</keyword>